<dbReference type="AlphaFoldDB" id="A0A8J7H678"/>
<dbReference type="EMBL" id="JAEAGR010000018">
    <property type="protein sequence ID" value="MBH1942239.1"/>
    <property type="molecule type" value="Genomic_DNA"/>
</dbReference>
<accession>A0A8J7H678</accession>
<organism evidence="1 2">
    <name type="scientific">Mobilitalea sibirica</name>
    <dbReference type="NCBI Taxonomy" id="1462919"/>
    <lineage>
        <taxon>Bacteria</taxon>
        <taxon>Bacillati</taxon>
        <taxon>Bacillota</taxon>
        <taxon>Clostridia</taxon>
        <taxon>Lachnospirales</taxon>
        <taxon>Lachnospiraceae</taxon>
        <taxon>Mobilitalea</taxon>
    </lineage>
</organism>
<evidence type="ECO:0000313" key="2">
    <source>
        <dbReference type="Proteomes" id="UP000623269"/>
    </source>
</evidence>
<comment type="caution">
    <text evidence="1">The sequence shown here is derived from an EMBL/GenBank/DDBJ whole genome shotgun (WGS) entry which is preliminary data.</text>
</comment>
<name>A0A8J7H678_9FIRM</name>
<reference evidence="1" key="1">
    <citation type="submission" date="2020-12" db="EMBL/GenBank/DDBJ databases">
        <title>M. sibirica DSM 26468T genome.</title>
        <authorList>
            <person name="Thieme N."/>
            <person name="Rettenmaier R."/>
            <person name="Zverlov V."/>
            <person name="Liebl W."/>
        </authorList>
    </citation>
    <scope>NUCLEOTIDE SEQUENCE</scope>
    <source>
        <strain evidence="1">DSM 26468</strain>
    </source>
</reference>
<dbReference type="Proteomes" id="UP000623269">
    <property type="component" value="Unassembled WGS sequence"/>
</dbReference>
<evidence type="ECO:0000313" key="1">
    <source>
        <dbReference type="EMBL" id="MBH1942239.1"/>
    </source>
</evidence>
<proteinExistence type="predicted"/>
<gene>
    <name evidence="1" type="ORF">I5677_15165</name>
</gene>
<dbReference type="RefSeq" id="WP_197662488.1">
    <property type="nucleotide sequence ID" value="NZ_JAEAGR010000018.1"/>
</dbReference>
<keyword evidence="2" id="KW-1185">Reference proteome</keyword>
<sequence length="190" mass="21962">MNHTIKWKVVPLGLPTVIKHCSKCNNKTEFMSSRTFRVNANQNKLDVWLIYHCIHCNTTWNMEILSRVISSTIDKVLYHKFIQNDPELADEYAFDHTLHSKNKSVISYDNLQYDIIGENISLQSIKGTVPLVIECNYPFDIRIDKILSQKLGVSREVVKRMVKNKKITSDESKNIGKEKVKQSLNINLAL</sequence>
<dbReference type="Pfam" id="PF06353">
    <property type="entry name" value="DUF1062"/>
    <property type="match status" value="1"/>
</dbReference>
<dbReference type="InterPro" id="IPR009412">
    <property type="entry name" value="DUF1062"/>
</dbReference>
<protein>
    <submittedName>
        <fullName evidence="1">DUF1062 domain-containing protein</fullName>
    </submittedName>
</protein>